<dbReference type="Proteomes" id="UP000245207">
    <property type="component" value="Unassembled WGS sequence"/>
</dbReference>
<dbReference type="GO" id="GO:0071944">
    <property type="term" value="C:cell periphery"/>
    <property type="evidence" value="ECO:0007669"/>
    <property type="project" value="TreeGrafter"/>
</dbReference>
<reference evidence="3 4" key="1">
    <citation type="journal article" date="2018" name="Mol. Plant">
        <title>The genome of Artemisia annua provides insight into the evolution of Asteraceae family and artemisinin biosynthesis.</title>
        <authorList>
            <person name="Shen Q."/>
            <person name="Zhang L."/>
            <person name="Liao Z."/>
            <person name="Wang S."/>
            <person name="Yan T."/>
            <person name="Shi P."/>
            <person name="Liu M."/>
            <person name="Fu X."/>
            <person name="Pan Q."/>
            <person name="Wang Y."/>
            <person name="Lv Z."/>
            <person name="Lu X."/>
            <person name="Zhang F."/>
            <person name="Jiang W."/>
            <person name="Ma Y."/>
            <person name="Chen M."/>
            <person name="Hao X."/>
            <person name="Li L."/>
            <person name="Tang Y."/>
            <person name="Lv G."/>
            <person name="Zhou Y."/>
            <person name="Sun X."/>
            <person name="Brodelius P.E."/>
            <person name="Rose J.K.C."/>
            <person name="Tang K."/>
        </authorList>
    </citation>
    <scope>NUCLEOTIDE SEQUENCE [LARGE SCALE GENOMIC DNA]</scope>
    <source>
        <strain evidence="4">cv. Huhao1</strain>
        <tissue evidence="3">Leaf</tissue>
    </source>
</reference>
<dbReference type="GO" id="GO:0071108">
    <property type="term" value="P:protein K48-linked deubiquitination"/>
    <property type="evidence" value="ECO:0007669"/>
    <property type="project" value="TreeGrafter"/>
</dbReference>
<feature type="chain" id="PRO_5015717980" description="MINDY deubiquitinase domain-containing protein" evidence="1">
    <location>
        <begin position="22"/>
        <end position="225"/>
    </location>
</feature>
<dbReference type="PANTHER" id="PTHR18063">
    <property type="entry name" value="NF-E2 INDUCIBLE PROTEIN"/>
    <property type="match status" value="1"/>
</dbReference>
<evidence type="ECO:0000313" key="3">
    <source>
        <dbReference type="EMBL" id="PWA85854.1"/>
    </source>
</evidence>
<dbReference type="GO" id="GO:0004843">
    <property type="term" value="F:cysteine-type deubiquitinase activity"/>
    <property type="evidence" value="ECO:0007669"/>
    <property type="project" value="InterPro"/>
</dbReference>
<dbReference type="GO" id="GO:0016807">
    <property type="term" value="F:cysteine-type carboxypeptidase activity"/>
    <property type="evidence" value="ECO:0007669"/>
    <property type="project" value="TreeGrafter"/>
</dbReference>
<dbReference type="OrthoDB" id="10261212at2759"/>
<evidence type="ECO:0000256" key="1">
    <source>
        <dbReference type="SAM" id="SignalP"/>
    </source>
</evidence>
<dbReference type="EMBL" id="PKPP01001080">
    <property type="protein sequence ID" value="PWA85854.1"/>
    <property type="molecule type" value="Genomic_DNA"/>
</dbReference>
<dbReference type="STRING" id="35608.A0A2U1PJB5"/>
<dbReference type="InterPro" id="IPR007518">
    <property type="entry name" value="MINDY"/>
</dbReference>
<feature type="domain" description="MINDY deubiquitinase" evidence="2">
    <location>
        <begin position="94"/>
        <end position="188"/>
    </location>
</feature>
<evidence type="ECO:0000313" key="4">
    <source>
        <dbReference type="Proteomes" id="UP000245207"/>
    </source>
</evidence>
<evidence type="ECO:0000259" key="2">
    <source>
        <dbReference type="Pfam" id="PF04424"/>
    </source>
</evidence>
<dbReference type="GO" id="GO:0005829">
    <property type="term" value="C:cytosol"/>
    <property type="evidence" value="ECO:0007669"/>
    <property type="project" value="TreeGrafter"/>
</dbReference>
<name>A0A2U1PJB5_ARTAN</name>
<accession>A0A2U1PJB5</accession>
<feature type="signal peptide" evidence="1">
    <location>
        <begin position="1"/>
        <end position="21"/>
    </location>
</feature>
<dbReference type="Pfam" id="PF04424">
    <property type="entry name" value="MINDY_DUB"/>
    <property type="match status" value="1"/>
</dbReference>
<dbReference type="AlphaFoldDB" id="A0A2U1PJB5"/>
<keyword evidence="1" id="KW-0732">Signal</keyword>
<dbReference type="GO" id="GO:1990380">
    <property type="term" value="F:K48-linked deubiquitinase activity"/>
    <property type="evidence" value="ECO:0007669"/>
    <property type="project" value="InterPro"/>
</dbReference>
<organism evidence="3 4">
    <name type="scientific">Artemisia annua</name>
    <name type="common">Sweet wormwood</name>
    <dbReference type="NCBI Taxonomy" id="35608"/>
    <lineage>
        <taxon>Eukaryota</taxon>
        <taxon>Viridiplantae</taxon>
        <taxon>Streptophyta</taxon>
        <taxon>Embryophyta</taxon>
        <taxon>Tracheophyta</taxon>
        <taxon>Spermatophyta</taxon>
        <taxon>Magnoliopsida</taxon>
        <taxon>eudicotyledons</taxon>
        <taxon>Gunneridae</taxon>
        <taxon>Pentapetalae</taxon>
        <taxon>asterids</taxon>
        <taxon>campanulids</taxon>
        <taxon>Asterales</taxon>
        <taxon>Asteraceae</taxon>
        <taxon>Asteroideae</taxon>
        <taxon>Anthemideae</taxon>
        <taxon>Artemisiinae</taxon>
        <taxon>Artemisia</taxon>
    </lineage>
</organism>
<protein>
    <recommendedName>
        <fullName evidence="2">MINDY deubiquitinase domain-containing protein</fullName>
    </recommendedName>
</protein>
<dbReference type="SUPFAM" id="SSF50978">
    <property type="entry name" value="WD40 repeat-like"/>
    <property type="match status" value="1"/>
</dbReference>
<dbReference type="Gene3D" id="2.130.10.10">
    <property type="entry name" value="YVTN repeat-like/Quinoprotein amine dehydrogenase"/>
    <property type="match status" value="1"/>
</dbReference>
<comment type="caution">
    <text evidence="3">The sequence shown here is derived from an EMBL/GenBank/DDBJ whole genome shotgun (WGS) entry which is preliminary data.</text>
</comment>
<sequence length="225" mass="25477">MYSCVFLVGVVAKLGATVTTGSDAWTNWVRCLDRVVVAHESRIACFKLARDGGIVATASSKGTLVRVWDTRDGSLLQEVRRGADRAEIYSLAFSSTNEWLAVSRELIRDFLKSSASQLTIYGLFSLQEGLKERELCVFFHNNHFNTMFKFEGELYILATDQGYLNQPDLVWEKLNEVNGDTVFVNNNFKKFNPKNHDTRSWDQQNAMADTADYIAKMDNADTSFK</sequence>
<proteinExistence type="predicted"/>
<dbReference type="InterPro" id="IPR033979">
    <property type="entry name" value="MINDY_domain"/>
</dbReference>
<dbReference type="InterPro" id="IPR015943">
    <property type="entry name" value="WD40/YVTN_repeat-like_dom_sf"/>
</dbReference>
<keyword evidence="4" id="KW-1185">Reference proteome</keyword>
<dbReference type="PANTHER" id="PTHR18063:SF6">
    <property type="entry name" value="UBIQUITIN CARBOXYL-TERMINAL HYDROLASE"/>
    <property type="match status" value="1"/>
</dbReference>
<dbReference type="InterPro" id="IPR036322">
    <property type="entry name" value="WD40_repeat_dom_sf"/>
</dbReference>
<gene>
    <name evidence="3" type="ORF">CTI12_AA145700</name>
</gene>